<dbReference type="EMBL" id="UZWE01000029">
    <property type="protein sequence ID" value="VDS08688.1"/>
    <property type="molecule type" value="Genomic_DNA"/>
</dbReference>
<evidence type="ECO:0000313" key="1">
    <source>
        <dbReference type="EMBL" id="VDS08688.1"/>
    </source>
</evidence>
<reference evidence="1 2" key="1">
    <citation type="submission" date="2018-12" db="EMBL/GenBank/DDBJ databases">
        <authorList>
            <person name="Criscuolo A."/>
        </authorList>
    </citation>
    <scope>NUCLEOTIDE SEQUENCE [LARGE SCALE GENOMIC DNA]</scope>
    <source>
        <strain evidence="1">ACIP1116241</strain>
    </source>
</reference>
<dbReference type="OrthoDB" id="8347407at2"/>
<keyword evidence="2" id="KW-1185">Reference proteome</keyword>
<dbReference type="InterPro" id="IPR029033">
    <property type="entry name" value="His_PPase_superfam"/>
</dbReference>
<dbReference type="InterPro" id="IPR050275">
    <property type="entry name" value="PGM_Phosphatase"/>
</dbReference>
<protein>
    <submittedName>
        <fullName evidence="1">Bifunctional RNase H/acid phosphatase</fullName>
    </submittedName>
</protein>
<dbReference type="PANTHER" id="PTHR48100:SF1">
    <property type="entry name" value="HISTIDINE PHOSPHATASE FAMILY PROTEIN-RELATED"/>
    <property type="match status" value="1"/>
</dbReference>
<dbReference type="Proteomes" id="UP000270743">
    <property type="component" value="Unassembled WGS sequence"/>
</dbReference>
<dbReference type="PANTHER" id="PTHR48100">
    <property type="entry name" value="BROAD-SPECIFICITY PHOSPHATASE YOR283W-RELATED"/>
    <property type="match status" value="1"/>
</dbReference>
<gene>
    <name evidence="1" type="ORF">PARHAE_01872</name>
</gene>
<dbReference type="Pfam" id="PF00300">
    <property type="entry name" value="His_Phos_1"/>
    <property type="match status" value="1"/>
</dbReference>
<name>A0A3S4DBF4_9RHOB</name>
<dbReference type="SMART" id="SM00855">
    <property type="entry name" value="PGAM"/>
    <property type="match status" value="1"/>
</dbReference>
<organism evidence="1 2">
    <name type="scientific">Paracoccus haematequi</name>
    <dbReference type="NCBI Taxonomy" id="2491866"/>
    <lineage>
        <taxon>Bacteria</taxon>
        <taxon>Pseudomonadati</taxon>
        <taxon>Pseudomonadota</taxon>
        <taxon>Alphaproteobacteria</taxon>
        <taxon>Rhodobacterales</taxon>
        <taxon>Paracoccaceae</taxon>
        <taxon>Paracoccus</taxon>
    </lineage>
</organism>
<dbReference type="CDD" id="cd07067">
    <property type="entry name" value="HP_PGM_like"/>
    <property type="match status" value="1"/>
</dbReference>
<dbReference type="GO" id="GO:0016791">
    <property type="term" value="F:phosphatase activity"/>
    <property type="evidence" value="ECO:0007669"/>
    <property type="project" value="TreeGrafter"/>
</dbReference>
<dbReference type="Gene3D" id="3.40.50.1240">
    <property type="entry name" value="Phosphoglycerate mutase-like"/>
    <property type="match status" value="1"/>
</dbReference>
<accession>A0A3S4DBF4</accession>
<evidence type="ECO:0000313" key="2">
    <source>
        <dbReference type="Proteomes" id="UP000270743"/>
    </source>
</evidence>
<dbReference type="InterPro" id="IPR013078">
    <property type="entry name" value="His_Pase_superF_clade-1"/>
</dbReference>
<dbReference type="AlphaFoldDB" id="A0A3S4DBF4"/>
<proteinExistence type="predicted"/>
<dbReference type="RefSeq" id="WP_126154349.1">
    <property type="nucleotide sequence ID" value="NZ_UZWE01000029.1"/>
</dbReference>
<dbReference type="SUPFAM" id="SSF53254">
    <property type="entry name" value="Phosphoglycerate mutase-like"/>
    <property type="match status" value="1"/>
</dbReference>
<dbReference type="GO" id="GO:0005737">
    <property type="term" value="C:cytoplasm"/>
    <property type="evidence" value="ECO:0007669"/>
    <property type="project" value="TreeGrafter"/>
</dbReference>
<sequence>MLPLACDELVLIRHAPADSEGRICGRRDVAARLGDPAAIDTLARRLAPCALVVGSPALRCRQTARALFPGREVPTDARLWEQDFGAHEGMPAQELPDLGPLDRASLAALSAPGGESFAAMAARVTPALADLAARARGGGPVAVVAHAGTVRAGLALALGDIPAALAFEVAPLSLTRLRCLPDGFSVICANAV</sequence>